<dbReference type="EMBL" id="JARKIE010000020">
    <property type="protein sequence ID" value="KAJ7700480.1"/>
    <property type="molecule type" value="Genomic_DNA"/>
</dbReference>
<dbReference type="AlphaFoldDB" id="A0AAD7DV59"/>
<gene>
    <name evidence="2" type="ORF">B0H17DRAFT_1195865</name>
</gene>
<feature type="region of interest" description="Disordered" evidence="1">
    <location>
        <begin position="140"/>
        <end position="177"/>
    </location>
</feature>
<evidence type="ECO:0000256" key="1">
    <source>
        <dbReference type="SAM" id="MobiDB-lite"/>
    </source>
</evidence>
<feature type="compositionally biased region" description="Polar residues" evidence="1">
    <location>
        <begin position="48"/>
        <end position="57"/>
    </location>
</feature>
<proteinExistence type="predicted"/>
<feature type="compositionally biased region" description="Basic and acidic residues" evidence="1">
    <location>
        <begin position="259"/>
        <end position="276"/>
    </location>
</feature>
<evidence type="ECO:0000313" key="2">
    <source>
        <dbReference type="EMBL" id="KAJ7700480.1"/>
    </source>
</evidence>
<feature type="compositionally biased region" description="Polar residues" evidence="1">
    <location>
        <begin position="80"/>
        <end position="101"/>
    </location>
</feature>
<dbReference type="Proteomes" id="UP001221757">
    <property type="component" value="Unassembled WGS sequence"/>
</dbReference>
<name>A0AAD7DV59_MYCRO</name>
<feature type="region of interest" description="Disordered" evidence="1">
    <location>
        <begin position="215"/>
        <end position="235"/>
    </location>
</feature>
<comment type="caution">
    <text evidence="2">The sequence shown here is derived from an EMBL/GenBank/DDBJ whole genome shotgun (WGS) entry which is preliminary data.</text>
</comment>
<reference evidence="2" key="1">
    <citation type="submission" date="2023-03" db="EMBL/GenBank/DDBJ databases">
        <title>Massive genome expansion in bonnet fungi (Mycena s.s.) driven by repeated elements and novel gene families across ecological guilds.</title>
        <authorList>
            <consortium name="Lawrence Berkeley National Laboratory"/>
            <person name="Harder C.B."/>
            <person name="Miyauchi S."/>
            <person name="Viragh M."/>
            <person name="Kuo A."/>
            <person name="Thoen E."/>
            <person name="Andreopoulos B."/>
            <person name="Lu D."/>
            <person name="Skrede I."/>
            <person name="Drula E."/>
            <person name="Henrissat B."/>
            <person name="Morin E."/>
            <person name="Kohler A."/>
            <person name="Barry K."/>
            <person name="LaButti K."/>
            <person name="Morin E."/>
            <person name="Salamov A."/>
            <person name="Lipzen A."/>
            <person name="Mereny Z."/>
            <person name="Hegedus B."/>
            <person name="Baldrian P."/>
            <person name="Stursova M."/>
            <person name="Weitz H."/>
            <person name="Taylor A."/>
            <person name="Grigoriev I.V."/>
            <person name="Nagy L.G."/>
            <person name="Martin F."/>
            <person name="Kauserud H."/>
        </authorList>
    </citation>
    <scope>NUCLEOTIDE SEQUENCE</scope>
    <source>
        <strain evidence="2">CBHHK067</strain>
    </source>
</reference>
<accession>A0AAD7DV59</accession>
<feature type="region of interest" description="Disordered" evidence="1">
    <location>
        <begin position="259"/>
        <end position="314"/>
    </location>
</feature>
<organism evidence="2 3">
    <name type="scientific">Mycena rosella</name>
    <name type="common">Pink bonnet</name>
    <name type="synonym">Agaricus rosellus</name>
    <dbReference type="NCBI Taxonomy" id="1033263"/>
    <lineage>
        <taxon>Eukaryota</taxon>
        <taxon>Fungi</taxon>
        <taxon>Dikarya</taxon>
        <taxon>Basidiomycota</taxon>
        <taxon>Agaricomycotina</taxon>
        <taxon>Agaricomycetes</taxon>
        <taxon>Agaricomycetidae</taxon>
        <taxon>Agaricales</taxon>
        <taxon>Marasmiineae</taxon>
        <taxon>Mycenaceae</taxon>
        <taxon>Mycena</taxon>
    </lineage>
</organism>
<keyword evidence="3" id="KW-1185">Reference proteome</keyword>
<feature type="region of interest" description="Disordered" evidence="1">
    <location>
        <begin position="1"/>
        <end position="111"/>
    </location>
</feature>
<feature type="compositionally biased region" description="Basic and acidic residues" evidence="1">
    <location>
        <begin position="218"/>
        <end position="228"/>
    </location>
</feature>
<sequence>MSARQPFVPGNGFAPSSRPESRAAHANAAPLTTPLHFVADASNPLHGGSTTNQTNADNAPLNIGSLTKSTRTQNPPPRRQSVQTPRPATADPRSSSATNRTSDAHSKPKAVPNHRLQAHAHAKHIVAPTPLQARAAPSLFSNAPPAFKTPALPDAHGFRTPTNDPARSPENDAPENENANASFRLKTLPSQPGPHRHAFGARAIMDLSGDDEVFEVPEGARNKRARSEVDDDEGDEHAYAAPAASKRFKAQVHVENDENAYRRSSADEHELNEMYHRSSSPADSNPAAHRFAPQPQYADPQPQPHPQHQDSSSDLASLAHVLKAEHLLGDLELDALGDKYARAAEKWRACSREEWAAGAEDLTALYTKIFDFAKEHMTEKLALFTNCDARLATQRGVLAERDGLLGAVKEGLVAESARVLGGARVVDE</sequence>
<evidence type="ECO:0000313" key="3">
    <source>
        <dbReference type="Proteomes" id="UP001221757"/>
    </source>
</evidence>
<evidence type="ECO:0008006" key="4">
    <source>
        <dbReference type="Google" id="ProtNLM"/>
    </source>
</evidence>
<protein>
    <recommendedName>
        <fullName evidence="4">Extracellular mutant protein 11 C-terminal domain-containing protein</fullName>
    </recommendedName>
</protein>
<feature type="compositionally biased region" description="Polar residues" evidence="1">
    <location>
        <begin position="64"/>
        <end position="73"/>
    </location>
</feature>